<dbReference type="InterPro" id="IPR036890">
    <property type="entry name" value="HATPase_C_sf"/>
</dbReference>
<dbReference type="CDD" id="cd16936">
    <property type="entry name" value="HATPase_RsbW-like"/>
    <property type="match status" value="1"/>
</dbReference>
<feature type="compositionally biased region" description="Polar residues" evidence="2">
    <location>
        <begin position="50"/>
        <end position="60"/>
    </location>
</feature>
<evidence type="ECO:0000259" key="3">
    <source>
        <dbReference type="Pfam" id="PF13581"/>
    </source>
</evidence>
<keyword evidence="5" id="KW-1185">Reference proteome</keyword>
<feature type="compositionally biased region" description="Basic and acidic residues" evidence="2">
    <location>
        <begin position="14"/>
        <end position="23"/>
    </location>
</feature>
<keyword evidence="4" id="KW-0418">Kinase</keyword>
<evidence type="ECO:0000256" key="1">
    <source>
        <dbReference type="ARBA" id="ARBA00022527"/>
    </source>
</evidence>
<dbReference type="AlphaFoldDB" id="A0A1I3V2I1"/>
<dbReference type="PANTHER" id="PTHR35526:SF3">
    <property type="entry name" value="ANTI-SIGMA-F FACTOR RSBW"/>
    <property type="match status" value="1"/>
</dbReference>
<gene>
    <name evidence="4" type="ORF">SAMN05192584_10260</name>
</gene>
<dbReference type="InterPro" id="IPR050267">
    <property type="entry name" value="Anti-sigma-factor_SerPK"/>
</dbReference>
<dbReference type="EMBL" id="FOSG01000002">
    <property type="protein sequence ID" value="SFJ88576.1"/>
    <property type="molecule type" value="Genomic_DNA"/>
</dbReference>
<dbReference type="InterPro" id="IPR003594">
    <property type="entry name" value="HATPase_dom"/>
</dbReference>
<dbReference type="PANTHER" id="PTHR35526">
    <property type="entry name" value="ANTI-SIGMA-F FACTOR RSBW-RELATED"/>
    <property type="match status" value="1"/>
</dbReference>
<evidence type="ECO:0000313" key="5">
    <source>
        <dbReference type="Proteomes" id="UP000198928"/>
    </source>
</evidence>
<accession>A0A1I3V2I1</accession>
<dbReference type="Gene3D" id="3.30.565.10">
    <property type="entry name" value="Histidine kinase-like ATPase, C-terminal domain"/>
    <property type="match status" value="1"/>
</dbReference>
<dbReference type="Proteomes" id="UP000198928">
    <property type="component" value="Unassembled WGS sequence"/>
</dbReference>
<evidence type="ECO:0000256" key="2">
    <source>
        <dbReference type="SAM" id="MobiDB-lite"/>
    </source>
</evidence>
<dbReference type="RefSeq" id="WP_093847538.1">
    <property type="nucleotide sequence ID" value="NZ_FOSG01000002.1"/>
</dbReference>
<dbReference type="Pfam" id="PF13581">
    <property type="entry name" value="HATPase_c_2"/>
    <property type="match status" value="1"/>
</dbReference>
<protein>
    <submittedName>
        <fullName evidence="4">Anti-sigma regulatory factor (Ser/Thr protein kinase)</fullName>
    </submittedName>
</protein>
<feature type="region of interest" description="Disordered" evidence="2">
    <location>
        <begin position="1"/>
        <end position="60"/>
    </location>
</feature>
<dbReference type="SUPFAM" id="SSF55874">
    <property type="entry name" value="ATPase domain of HSP90 chaperone/DNA topoisomerase II/histidine kinase"/>
    <property type="match status" value="1"/>
</dbReference>
<reference evidence="5" key="1">
    <citation type="submission" date="2016-10" db="EMBL/GenBank/DDBJ databases">
        <authorList>
            <person name="Varghese N."/>
            <person name="Submissions S."/>
        </authorList>
    </citation>
    <scope>NUCLEOTIDE SEQUENCE [LARGE SCALE GENOMIC DNA]</scope>
    <source>
        <strain evidence="5">PL19</strain>
    </source>
</reference>
<keyword evidence="1" id="KW-0723">Serine/threonine-protein kinase</keyword>
<evidence type="ECO:0000313" key="4">
    <source>
        <dbReference type="EMBL" id="SFJ88576.1"/>
    </source>
</evidence>
<name>A0A1I3V2I1_9ACTN</name>
<feature type="domain" description="Histidine kinase/HSP90-like ATPase" evidence="3">
    <location>
        <begin position="65"/>
        <end position="157"/>
    </location>
</feature>
<proteinExistence type="predicted"/>
<sequence>MSPLKTPASQRNQPADHSHHPEENFTEPSGKRPANSSAPGHHMSRDSEGSKVTSLLPHTNQAPGLARRYVRAALETHLEPELLDNTLLVITEMVTNAVQHALPPVILEVRHTYGHPKAIHIEVTDTGPNPRAVRLAKYSSQEENGRGNNIIAALSEENGTRLHSGTATRWAYLTAAEE</sequence>
<organism evidence="4 5">
    <name type="scientific">Streptomyces pini</name>
    <dbReference type="NCBI Taxonomy" id="1520580"/>
    <lineage>
        <taxon>Bacteria</taxon>
        <taxon>Bacillati</taxon>
        <taxon>Actinomycetota</taxon>
        <taxon>Actinomycetes</taxon>
        <taxon>Kitasatosporales</taxon>
        <taxon>Streptomycetaceae</taxon>
        <taxon>Streptomyces</taxon>
    </lineage>
</organism>
<keyword evidence="4" id="KW-0808">Transferase</keyword>
<dbReference type="GO" id="GO:0004674">
    <property type="term" value="F:protein serine/threonine kinase activity"/>
    <property type="evidence" value="ECO:0007669"/>
    <property type="project" value="UniProtKB-KW"/>
</dbReference>
<dbReference type="OrthoDB" id="3872918at2"/>